<protein>
    <recommendedName>
        <fullName evidence="4">Hemopexin</fullName>
    </recommendedName>
</protein>
<evidence type="ECO:0000256" key="5">
    <source>
        <dbReference type="ARBA" id="ARBA00022448"/>
    </source>
</evidence>
<dbReference type="FunFam" id="2.110.10.10:FF:000009">
    <property type="entry name" value="Hemopexin"/>
    <property type="match status" value="1"/>
</dbReference>
<evidence type="ECO:0000313" key="15">
    <source>
        <dbReference type="Proteomes" id="UP000829720"/>
    </source>
</evidence>
<evidence type="ECO:0000256" key="7">
    <source>
        <dbReference type="ARBA" id="ARBA00022617"/>
    </source>
</evidence>
<dbReference type="GO" id="GO:0005615">
    <property type="term" value="C:extracellular space"/>
    <property type="evidence" value="ECO:0007669"/>
    <property type="project" value="TreeGrafter"/>
</dbReference>
<dbReference type="PANTHER" id="PTHR22917">
    <property type="entry name" value="HEMOPEXIN DOMAIN-CONTAINING PROTEIN"/>
    <property type="match status" value="1"/>
</dbReference>
<evidence type="ECO:0000256" key="13">
    <source>
        <dbReference type="PROSITE-ProRule" id="PRU01011"/>
    </source>
</evidence>
<dbReference type="EMBL" id="JAERUA010000021">
    <property type="protein sequence ID" value="KAI1885206.1"/>
    <property type="molecule type" value="Genomic_DNA"/>
</dbReference>
<gene>
    <name evidence="14" type="ORF">AGOR_G00217790</name>
</gene>
<evidence type="ECO:0000256" key="10">
    <source>
        <dbReference type="ARBA" id="ARBA00022737"/>
    </source>
</evidence>
<sequence>MARVFGGQRQVSRFILTLLPSGHNVPPTQSSGIKVLSVSSPGTFPCSILSSTWTRGSLSMRLLTQTLCLFLALSCAVSDHHVGEAPDRCEGIEFNAITANEQGIPYFFKEDHLWKGFHGAAEFNNGSFKELDDHHHLGHVDAAFRLHSEDHEHHDHIIFFLDDKVFSYYNHTLEDGFPKDIQDVFPGVPSQLDAAVECPKSECGKDSVIFFKGDDVYHYDIKEKTVEEKEWAHLPNCTSAFRWLEHYYCFHGHDFTKFHPVTGVVIGKYPKDAREYFMRCSKFGDSTDHAERERCSRVHLDAVTADDGGSMYVFRGHHFLHRDNLADDWEGFTIESAFKELHSEVDAAFSYKDDIYMIKDQLVYAHKEEKGYPMLEGYPKSLKDVLGIEDHVDAAFVCGGRDSVYVILDKSMHEIDMSKSPPEVGEAVPLPIDHVDAAVCGPSDLKILRGSHYYEYESPMVFAASKLLPEQHKISSELLGCDH</sequence>
<accession>A0A8T3CL94</accession>
<evidence type="ECO:0000256" key="3">
    <source>
        <dbReference type="ARBA" id="ARBA00011072"/>
    </source>
</evidence>
<evidence type="ECO:0000256" key="9">
    <source>
        <dbReference type="ARBA" id="ARBA00022729"/>
    </source>
</evidence>
<evidence type="ECO:0000256" key="2">
    <source>
        <dbReference type="ARBA" id="ARBA00004613"/>
    </source>
</evidence>
<dbReference type="AlphaFoldDB" id="A0A8T3CL94"/>
<name>A0A8T3CL94_9TELE</name>
<dbReference type="InterPro" id="IPR051298">
    <property type="entry name" value="Heme_transport/Cell_adhesion"/>
</dbReference>
<dbReference type="CDD" id="cd00094">
    <property type="entry name" value="HX"/>
    <property type="match status" value="1"/>
</dbReference>
<evidence type="ECO:0000256" key="6">
    <source>
        <dbReference type="ARBA" id="ARBA00022525"/>
    </source>
</evidence>
<keyword evidence="11" id="KW-0408">Iron</keyword>
<comment type="similarity">
    <text evidence="3">Belongs to the hemopexin family.</text>
</comment>
<evidence type="ECO:0000256" key="4">
    <source>
        <dbReference type="ARBA" id="ARBA00013632"/>
    </source>
</evidence>
<dbReference type="InterPro" id="IPR018487">
    <property type="entry name" value="Hemopexin-like_repeat"/>
</dbReference>
<dbReference type="SMART" id="SM00120">
    <property type="entry name" value="HX"/>
    <property type="match status" value="5"/>
</dbReference>
<dbReference type="SUPFAM" id="SSF50923">
    <property type="entry name" value="Hemopexin-like domain"/>
    <property type="match status" value="2"/>
</dbReference>
<keyword evidence="10" id="KW-0677">Repeat</keyword>
<keyword evidence="5" id="KW-0813">Transport</keyword>
<proteinExistence type="inferred from homology"/>
<keyword evidence="7" id="KW-0349">Heme</keyword>
<keyword evidence="9" id="KW-0732">Signal</keyword>
<evidence type="ECO:0000256" key="11">
    <source>
        <dbReference type="ARBA" id="ARBA00023004"/>
    </source>
</evidence>
<keyword evidence="8" id="KW-0479">Metal-binding</keyword>
<feature type="repeat" description="Hemopexin" evidence="13">
    <location>
        <begin position="189"/>
        <end position="233"/>
    </location>
</feature>
<keyword evidence="6" id="KW-0964">Secreted</keyword>
<feature type="repeat" description="Hemopexin" evidence="13">
    <location>
        <begin position="234"/>
        <end position="280"/>
    </location>
</feature>
<organism evidence="14 15">
    <name type="scientific">Albula goreensis</name>
    <dbReference type="NCBI Taxonomy" id="1534307"/>
    <lineage>
        <taxon>Eukaryota</taxon>
        <taxon>Metazoa</taxon>
        <taxon>Chordata</taxon>
        <taxon>Craniata</taxon>
        <taxon>Vertebrata</taxon>
        <taxon>Euteleostomi</taxon>
        <taxon>Actinopterygii</taxon>
        <taxon>Neopterygii</taxon>
        <taxon>Teleostei</taxon>
        <taxon>Albuliformes</taxon>
        <taxon>Albulidae</taxon>
        <taxon>Albula</taxon>
    </lineage>
</organism>
<reference evidence="14" key="1">
    <citation type="submission" date="2021-01" db="EMBL/GenBank/DDBJ databases">
        <authorList>
            <person name="Zahm M."/>
            <person name="Roques C."/>
            <person name="Cabau C."/>
            <person name="Klopp C."/>
            <person name="Donnadieu C."/>
            <person name="Jouanno E."/>
            <person name="Lampietro C."/>
            <person name="Louis A."/>
            <person name="Herpin A."/>
            <person name="Echchiki A."/>
            <person name="Berthelot C."/>
            <person name="Parey E."/>
            <person name="Roest-Crollius H."/>
            <person name="Braasch I."/>
            <person name="Postlethwait J."/>
            <person name="Bobe J."/>
            <person name="Montfort J."/>
            <person name="Bouchez O."/>
            <person name="Begum T."/>
            <person name="Mejri S."/>
            <person name="Adams A."/>
            <person name="Chen W.-J."/>
            <person name="Guiguen Y."/>
        </authorList>
    </citation>
    <scope>NUCLEOTIDE SEQUENCE</scope>
    <source>
        <tissue evidence="14">Blood</tissue>
    </source>
</reference>
<keyword evidence="12" id="KW-0325">Glycoprotein</keyword>
<dbReference type="Gene3D" id="2.110.10.10">
    <property type="entry name" value="Hemopexin-like domain"/>
    <property type="match status" value="2"/>
</dbReference>
<evidence type="ECO:0000313" key="14">
    <source>
        <dbReference type="EMBL" id="KAI1885206.1"/>
    </source>
</evidence>
<dbReference type="PANTHER" id="PTHR22917:SF9">
    <property type="entry name" value="HEMOPEXIN"/>
    <property type="match status" value="1"/>
</dbReference>
<comment type="subcellular location">
    <subcellularLocation>
        <location evidence="2">Secreted</location>
    </subcellularLocation>
</comment>
<keyword evidence="15" id="KW-1185">Reference proteome</keyword>
<dbReference type="PROSITE" id="PS51642">
    <property type="entry name" value="HEMOPEXIN_2"/>
    <property type="match status" value="4"/>
</dbReference>
<evidence type="ECO:0000256" key="1">
    <source>
        <dbReference type="ARBA" id="ARBA00002031"/>
    </source>
</evidence>
<dbReference type="InterPro" id="IPR000585">
    <property type="entry name" value="Hemopexin-like_dom"/>
</dbReference>
<evidence type="ECO:0000256" key="8">
    <source>
        <dbReference type="ARBA" id="ARBA00022723"/>
    </source>
</evidence>
<dbReference type="InterPro" id="IPR036375">
    <property type="entry name" value="Hemopexin-like_dom_sf"/>
</dbReference>
<evidence type="ECO:0000256" key="12">
    <source>
        <dbReference type="ARBA" id="ARBA00023180"/>
    </source>
</evidence>
<feature type="repeat" description="Hemopexin" evidence="13">
    <location>
        <begin position="137"/>
        <end position="188"/>
    </location>
</feature>
<comment type="caution">
    <text evidence="14">The sequence shown here is derived from an EMBL/GenBank/DDBJ whole genome shotgun (WGS) entry which is preliminary data.</text>
</comment>
<dbReference type="Proteomes" id="UP000829720">
    <property type="component" value="Unassembled WGS sequence"/>
</dbReference>
<dbReference type="OrthoDB" id="8953614at2759"/>
<comment type="function">
    <text evidence="1">Binds heme and transports it to the liver for breakdown and iron recovery, after which the free hemopexin returns to the circulation.</text>
</comment>
<dbReference type="GO" id="GO:0046872">
    <property type="term" value="F:metal ion binding"/>
    <property type="evidence" value="ECO:0007669"/>
    <property type="project" value="UniProtKB-KW"/>
</dbReference>
<feature type="repeat" description="Hemopexin" evidence="13">
    <location>
        <begin position="342"/>
        <end position="389"/>
    </location>
</feature>